<protein>
    <recommendedName>
        <fullName evidence="2">DUF6915 domain-containing protein</fullName>
    </recommendedName>
</protein>
<dbReference type="Pfam" id="PF21866">
    <property type="entry name" value="DUF6915"/>
    <property type="match status" value="1"/>
</dbReference>
<feature type="domain" description="DUF6915" evidence="2">
    <location>
        <begin position="2"/>
        <end position="103"/>
    </location>
</feature>
<evidence type="ECO:0000313" key="4">
    <source>
        <dbReference type="Proteomes" id="UP001431010"/>
    </source>
</evidence>
<evidence type="ECO:0000259" key="2">
    <source>
        <dbReference type="Pfam" id="PF21866"/>
    </source>
</evidence>
<evidence type="ECO:0000313" key="3">
    <source>
        <dbReference type="EMBL" id="UFZ02578.1"/>
    </source>
</evidence>
<evidence type="ECO:0000256" key="1">
    <source>
        <dbReference type="SAM" id="MobiDB-lite"/>
    </source>
</evidence>
<reference evidence="3" key="1">
    <citation type="journal article" date="2024" name="Antonie Van Leeuwenhoek">
        <title>Bradyrhizobium ontarionense sp. nov., a novel bacterial symbiont isolated from Aeschynomene indica (Indian jointvetch), harbours photosynthesis, nitrogen fixation and nitrous oxide (N2O) reductase genes.</title>
        <authorList>
            <person name="Bromfield E.S.P."/>
            <person name="Cloutier S."/>
        </authorList>
    </citation>
    <scope>NUCLEOTIDE SEQUENCE</scope>
    <source>
        <strain evidence="3">A19</strain>
    </source>
</reference>
<gene>
    <name evidence="3" type="ORF">LQG66_25280</name>
</gene>
<proteinExistence type="predicted"/>
<sequence length="136" mass="15203">MAHPYHHAVRPARLFGGEPADYLAIHNWFDESKAHLADVRHRALRHHSEGIFLCEAIFGATMTNSAGKVVPVRTVGEQHVKDDLGWIPTVKDWLQHLDVQPWMGRTPFRPQTDEQHAGGSGPPDDQQHEAAAPLGR</sequence>
<feature type="region of interest" description="Disordered" evidence="1">
    <location>
        <begin position="104"/>
        <end position="136"/>
    </location>
</feature>
<organism evidence="3 4">
    <name type="scientific">Bradyrhizobium ontarionense</name>
    <dbReference type="NCBI Taxonomy" id="2898149"/>
    <lineage>
        <taxon>Bacteria</taxon>
        <taxon>Pseudomonadati</taxon>
        <taxon>Pseudomonadota</taxon>
        <taxon>Alphaproteobacteria</taxon>
        <taxon>Hyphomicrobiales</taxon>
        <taxon>Nitrobacteraceae</taxon>
        <taxon>Bradyrhizobium</taxon>
    </lineage>
</organism>
<dbReference type="InterPro" id="IPR054061">
    <property type="entry name" value="DUF6915"/>
</dbReference>
<name>A0ABY3R5W3_9BRAD</name>
<accession>A0ABY3R5W3</accession>
<keyword evidence="4" id="KW-1185">Reference proteome</keyword>
<dbReference type="RefSeq" id="WP_231318365.1">
    <property type="nucleotide sequence ID" value="NZ_CP088156.1"/>
</dbReference>
<dbReference type="EMBL" id="CP088156">
    <property type="protein sequence ID" value="UFZ02578.1"/>
    <property type="molecule type" value="Genomic_DNA"/>
</dbReference>
<dbReference type="Proteomes" id="UP001431010">
    <property type="component" value="Chromosome"/>
</dbReference>